<feature type="binding site" evidence="17">
    <location>
        <position position="73"/>
    </location>
    <ligand>
        <name>[4Fe-4S] cluster</name>
        <dbReference type="ChEBI" id="CHEBI:49883"/>
        <note>4Fe-4S-S-AdoMet</note>
    </ligand>
</feature>
<evidence type="ECO:0000256" key="14">
    <source>
        <dbReference type="ARBA" id="ARBA00048321"/>
    </source>
</evidence>
<name>A0A5B8UFH9_9BACT</name>
<dbReference type="AlphaFoldDB" id="A0A5B8UFH9"/>
<dbReference type="PANTHER" id="PTHR13932">
    <property type="entry name" value="COPROPORPHYRINIGEN III OXIDASE"/>
    <property type="match status" value="1"/>
</dbReference>
<evidence type="ECO:0000256" key="17">
    <source>
        <dbReference type="PIRSR" id="PIRSR000167-2"/>
    </source>
</evidence>
<evidence type="ECO:0000256" key="15">
    <source>
        <dbReference type="PIRNR" id="PIRNR000167"/>
    </source>
</evidence>
<dbReference type="InterPro" id="IPR007197">
    <property type="entry name" value="rSAM"/>
</dbReference>
<comment type="pathway">
    <text evidence="2 15">Porphyrin-containing compound metabolism; protoporphyrin-IX biosynthesis; protoporphyrinogen-IX from coproporphyrinogen-III (AdoMet route): step 1/1.</text>
</comment>
<proteinExistence type="inferred from homology"/>
<sequence>MMKTEAVNPLLVRKYNQPLPRYTSYPTVPVWNEGLQVEQWKGIFSQKFAEQNHVNGISLYIHLPFCESLCTYCGCNKKITTNHSVEEDYLSVIEKEWMLYRGLMKQTPVIRELHLGGGTPTFFSPKNLKRLIGFILKNSIVHPRHEFSIEGHPNNTTSDHLKVLYSLGFRRISYGVQDNDPVVQRAINRIQPLENVRMATEEARRIGFTSVNYDLIYGLPFQTLESIERTINEVIELKPDRIAFYSYAHVPWTSKAQRLFNENDLPDAETKIRLYLKGKELFTQAGYSDIGMDHFALPHDELFKAREAGRLHRNFMGYTTQNAGMLLGLGVSSISDTGNAFAQNEKTLHDYYARVSNGLLAVKKGYVLNDEDMAFRQYILDIACKGFTAFKEEHLPLLKTYTLPKLKVLEADGLVEWNEAGVKLTAQGHYFIRVVCSAFDLYLQRQTSKEKPLFSKAI</sequence>
<dbReference type="GO" id="GO:0046872">
    <property type="term" value="F:metal ion binding"/>
    <property type="evidence" value="ECO:0007669"/>
    <property type="project" value="UniProtKB-KW"/>
</dbReference>
<feature type="binding site" evidence="16">
    <location>
        <position position="117"/>
    </location>
    <ligand>
        <name>S-adenosyl-L-methionine</name>
        <dbReference type="ChEBI" id="CHEBI:59789"/>
        <label>1</label>
    </ligand>
</feature>
<dbReference type="GO" id="GO:0051989">
    <property type="term" value="F:coproporphyrinogen dehydrogenase activity"/>
    <property type="evidence" value="ECO:0007669"/>
    <property type="project" value="UniProtKB-EC"/>
</dbReference>
<dbReference type="CDD" id="cd01335">
    <property type="entry name" value="Radical_SAM"/>
    <property type="match status" value="1"/>
</dbReference>
<evidence type="ECO:0000256" key="10">
    <source>
        <dbReference type="ARBA" id="ARBA00023004"/>
    </source>
</evidence>
<evidence type="ECO:0000256" key="4">
    <source>
        <dbReference type="ARBA" id="ARBA00011245"/>
    </source>
</evidence>
<dbReference type="GO" id="GO:0005737">
    <property type="term" value="C:cytoplasm"/>
    <property type="evidence" value="ECO:0007669"/>
    <property type="project" value="UniProtKB-SubCell"/>
</dbReference>
<feature type="binding site" evidence="16">
    <location>
        <position position="334"/>
    </location>
    <ligand>
        <name>S-adenosyl-L-methionine</name>
        <dbReference type="ChEBI" id="CHEBI:59789"/>
        <label>1</label>
    </ligand>
</feature>
<evidence type="ECO:0000256" key="9">
    <source>
        <dbReference type="ARBA" id="ARBA00023002"/>
    </source>
</evidence>
<protein>
    <recommendedName>
        <fullName evidence="15">Coproporphyrinogen-III oxidase</fullName>
        <ecNumber evidence="15">1.3.98.3</ecNumber>
    </recommendedName>
</protein>
<comment type="subunit">
    <text evidence="4">Monomer.</text>
</comment>
<keyword evidence="8 15" id="KW-0479">Metal-binding</keyword>
<feature type="binding site" evidence="16">
    <location>
        <position position="60"/>
    </location>
    <ligand>
        <name>S-adenosyl-L-methionine</name>
        <dbReference type="ChEBI" id="CHEBI:59789"/>
        <label>1</label>
    </ligand>
</feature>
<dbReference type="SMART" id="SM00729">
    <property type="entry name" value="Elp3"/>
    <property type="match status" value="1"/>
</dbReference>
<comment type="similarity">
    <text evidence="3 15">Belongs to the anaerobic coproporphyrinogen-III oxidase family.</text>
</comment>
<evidence type="ECO:0000256" key="8">
    <source>
        <dbReference type="ARBA" id="ARBA00022723"/>
    </source>
</evidence>
<evidence type="ECO:0000256" key="5">
    <source>
        <dbReference type="ARBA" id="ARBA00022485"/>
    </source>
</evidence>
<dbReference type="Gene3D" id="1.10.10.920">
    <property type="match status" value="1"/>
</dbReference>
<dbReference type="GO" id="GO:0051539">
    <property type="term" value="F:4 iron, 4 sulfur cluster binding"/>
    <property type="evidence" value="ECO:0007669"/>
    <property type="project" value="UniProtKB-KW"/>
</dbReference>
<evidence type="ECO:0000256" key="7">
    <source>
        <dbReference type="ARBA" id="ARBA00022691"/>
    </source>
</evidence>
<keyword evidence="20" id="KW-1185">Reference proteome</keyword>
<dbReference type="InterPro" id="IPR006638">
    <property type="entry name" value="Elp3/MiaA/NifB-like_rSAM"/>
</dbReference>
<dbReference type="SFLD" id="SFLDG01065">
    <property type="entry name" value="anaerobic_coproporphyrinogen-I"/>
    <property type="match status" value="1"/>
</dbReference>
<dbReference type="PANTHER" id="PTHR13932:SF6">
    <property type="entry name" value="OXYGEN-INDEPENDENT COPROPORPHYRINOGEN III OXIDASE"/>
    <property type="match status" value="1"/>
</dbReference>
<comment type="subcellular location">
    <subcellularLocation>
        <location evidence="1 15">Cytoplasm</location>
    </subcellularLocation>
</comment>
<feature type="binding site" evidence="17">
    <location>
        <position position="66"/>
    </location>
    <ligand>
        <name>[4Fe-4S] cluster</name>
        <dbReference type="ChEBI" id="CHEBI:49883"/>
        <note>4Fe-4S-S-AdoMet</note>
    </ligand>
</feature>
<dbReference type="GO" id="GO:0004109">
    <property type="term" value="F:coproporphyrinogen oxidase activity"/>
    <property type="evidence" value="ECO:0007669"/>
    <property type="project" value="InterPro"/>
</dbReference>
<evidence type="ECO:0000313" key="19">
    <source>
        <dbReference type="EMBL" id="QEC55431.1"/>
    </source>
</evidence>
<gene>
    <name evidence="19" type="primary">hemN</name>
    <name evidence="19" type="ORF">FSB75_05770</name>
</gene>
<keyword evidence="7 15" id="KW-0949">S-adenosyl-L-methionine</keyword>
<evidence type="ECO:0000256" key="11">
    <source>
        <dbReference type="ARBA" id="ARBA00023014"/>
    </source>
</evidence>
<dbReference type="InterPro" id="IPR034505">
    <property type="entry name" value="Coproporphyrinogen-III_oxidase"/>
</dbReference>
<dbReference type="UniPathway" id="UPA00251">
    <property type="reaction ID" value="UER00323"/>
</dbReference>
<feature type="binding site" evidence="16">
    <location>
        <position position="189"/>
    </location>
    <ligand>
        <name>S-adenosyl-L-methionine</name>
        <dbReference type="ChEBI" id="CHEBI:59789"/>
        <label>2</label>
    </ligand>
</feature>
<reference evidence="19 20" key="1">
    <citation type="journal article" date="2015" name="Int. J. Syst. Evol. Microbiol.">
        <title>Flavisolibacter ginsenosidimutans sp. nov., with ginsenoside-converting activity isolated from soil used for cultivating ginseng.</title>
        <authorList>
            <person name="Zhao Y."/>
            <person name="Liu Q."/>
            <person name="Kang M.S."/>
            <person name="Jin F."/>
            <person name="Yu H."/>
            <person name="Im W.T."/>
        </authorList>
    </citation>
    <scope>NUCLEOTIDE SEQUENCE [LARGE SCALE GENOMIC DNA]</scope>
    <source>
        <strain evidence="19 20">Gsoil 636</strain>
    </source>
</reference>
<evidence type="ECO:0000256" key="1">
    <source>
        <dbReference type="ARBA" id="ARBA00004496"/>
    </source>
</evidence>
<dbReference type="Pfam" id="PF04055">
    <property type="entry name" value="Radical_SAM"/>
    <property type="match status" value="1"/>
</dbReference>
<feature type="binding site" evidence="16">
    <location>
        <position position="177"/>
    </location>
    <ligand>
        <name>S-adenosyl-L-methionine</name>
        <dbReference type="ChEBI" id="CHEBI:59789"/>
        <label>2</label>
    </ligand>
</feature>
<feature type="binding site" evidence="16">
    <location>
        <position position="248"/>
    </location>
    <ligand>
        <name>S-adenosyl-L-methionine</name>
        <dbReference type="ChEBI" id="CHEBI:59789"/>
        <label>2</label>
    </ligand>
</feature>
<dbReference type="Proteomes" id="UP000321204">
    <property type="component" value="Chromosome"/>
</dbReference>
<dbReference type="PROSITE" id="PS51918">
    <property type="entry name" value="RADICAL_SAM"/>
    <property type="match status" value="1"/>
</dbReference>
<feature type="binding site" evidence="16">
    <location>
        <begin position="118"/>
        <end position="119"/>
    </location>
    <ligand>
        <name>S-adenosyl-L-methionine</name>
        <dbReference type="ChEBI" id="CHEBI:59789"/>
        <label>2</label>
    </ligand>
</feature>
<keyword evidence="10 15" id="KW-0408">Iron</keyword>
<dbReference type="SUPFAM" id="SSF102114">
    <property type="entry name" value="Radical SAM enzymes"/>
    <property type="match status" value="1"/>
</dbReference>
<dbReference type="PIRSF" id="PIRSF000167">
    <property type="entry name" value="HemN"/>
    <property type="match status" value="1"/>
</dbReference>
<evidence type="ECO:0000256" key="12">
    <source>
        <dbReference type="ARBA" id="ARBA00023244"/>
    </source>
</evidence>
<evidence type="ECO:0000313" key="20">
    <source>
        <dbReference type="Proteomes" id="UP000321204"/>
    </source>
</evidence>
<dbReference type="InterPro" id="IPR058240">
    <property type="entry name" value="rSAM_sf"/>
</dbReference>
<comment type="function">
    <text evidence="13">Involved in the heme biosynthesis. Catalyzes the anaerobic oxidative decarboxylation of propionate groups of rings A and B of coproporphyrinogen III to yield the vinyl groups in protoporphyrinogen IX.</text>
</comment>
<dbReference type="Gene3D" id="3.80.30.20">
    <property type="entry name" value="tm_1862 like domain"/>
    <property type="match status" value="1"/>
</dbReference>
<dbReference type="SFLD" id="SFLDS00029">
    <property type="entry name" value="Radical_SAM"/>
    <property type="match status" value="1"/>
</dbReference>
<feature type="binding site" evidence="17">
    <location>
        <position position="70"/>
    </location>
    <ligand>
        <name>[4Fe-4S] cluster</name>
        <dbReference type="ChEBI" id="CHEBI:49883"/>
        <note>4Fe-4S-S-AdoMet</note>
    </ligand>
</feature>
<dbReference type="EC" id="1.3.98.3" evidence="15"/>
<evidence type="ECO:0000256" key="6">
    <source>
        <dbReference type="ARBA" id="ARBA00022490"/>
    </source>
</evidence>
<evidence type="ECO:0000259" key="18">
    <source>
        <dbReference type="PROSITE" id="PS51918"/>
    </source>
</evidence>
<comment type="catalytic activity">
    <reaction evidence="14 15">
        <text>coproporphyrinogen III + 2 S-adenosyl-L-methionine = protoporphyrinogen IX + 2 5'-deoxyadenosine + 2 L-methionine + 2 CO2</text>
        <dbReference type="Rhea" id="RHEA:15425"/>
        <dbReference type="ChEBI" id="CHEBI:16526"/>
        <dbReference type="ChEBI" id="CHEBI:17319"/>
        <dbReference type="ChEBI" id="CHEBI:57307"/>
        <dbReference type="ChEBI" id="CHEBI:57309"/>
        <dbReference type="ChEBI" id="CHEBI:57844"/>
        <dbReference type="ChEBI" id="CHEBI:59789"/>
        <dbReference type="EC" id="1.3.98.3"/>
    </reaction>
</comment>
<dbReference type="OrthoDB" id="9808022at2"/>
<keyword evidence="6 15" id="KW-0963">Cytoplasm</keyword>
<accession>A0A5B8UFH9</accession>
<dbReference type="KEGG" id="fgg:FSB75_05770"/>
<dbReference type="EMBL" id="CP042433">
    <property type="protein sequence ID" value="QEC55431.1"/>
    <property type="molecule type" value="Genomic_DNA"/>
</dbReference>
<dbReference type="SFLD" id="SFLDG01082">
    <property type="entry name" value="B12-binding_domain_containing"/>
    <property type="match status" value="1"/>
</dbReference>
<keyword evidence="12 15" id="KW-0627">Porphyrin biosynthesis</keyword>
<feature type="binding site" evidence="16">
    <location>
        <position position="150"/>
    </location>
    <ligand>
        <name>S-adenosyl-L-methionine</name>
        <dbReference type="ChEBI" id="CHEBI:59789"/>
        <label>1</label>
    </ligand>
</feature>
<dbReference type="NCBIfam" id="TIGR00538">
    <property type="entry name" value="hemN"/>
    <property type="match status" value="1"/>
</dbReference>
<keyword evidence="11 15" id="KW-0411">Iron-sulfur</keyword>
<evidence type="ECO:0000256" key="3">
    <source>
        <dbReference type="ARBA" id="ARBA00005493"/>
    </source>
</evidence>
<feature type="binding site" evidence="16">
    <location>
        <begin position="72"/>
        <end position="74"/>
    </location>
    <ligand>
        <name>S-adenosyl-L-methionine</name>
        <dbReference type="ChEBI" id="CHEBI:59789"/>
        <label>2</label>
    </ligand>
</feature>
<dbReference type="InterPro" id="IPR004558">
    <property type="entry name" value="Coprogen_oxidase_HemN"/>
</dbReference>
<dbReference type="GO" id="GO:0006782">
    <property type="term" value="P:protoporphyrinogen IX biosynthetic process"/>
    <property type="evidence" value="ECO:0007669"/>
    <property type="project" value="UniProtKB-UniPathway"/>
</dbReference>
<dbReference type="InterPro" id="IPR023404">
    <property type="entry name" value="rSAM_horseshoe"/>
</dbReference>
<evidence type="ECO:0000256" key="13">
    <source>
        <dbReference type="ARBA" id="ARBA00024295"/>
    </source>
</evidence>
<keyword evidence="9 15" id="KW-0560">Oxidoreductase</keyword>
<organism evidence="19 20">
    <name type="scientific">Flavisolibacter ginsenosidimutans</name>
    <dbReference type="NCBI Taxonomy" id="661481"/>
    <lineage>
        <taxon>Bacteria</taxon>
        <taxon>Pseudomonadati</taxon>
        <taxon>Bacteroidota</taxon>
        <taxon>Chitinophagia</taxon>
        <taxon>Chitinophagales</taxon>
        <taxon>Chitinophagaceae</taxon>
        <taxon>Flavisolibacter</taxon>
    </lineage>
</organism>
<feature type="domain" description="Radical SAM core" evidence="18">
    <location>
        <begin position="51"/>
        <end position="288"/>
    </location>
</feature>
<keyword evidence="5 15" id="KW-0004">4Fe-4S</keyword>
<feature type="binding site" evidence="16">
    <location>
        <position position="214"/>
    </location>
    <ligand>
        <name>S-adenosyl-L-methionine</name>
        <dbReference type="ChEBI" id="CHEBI:59789"/>
        <label>2</label>
    </ligand>
</feature>
<dbReference type="RefSeq" id="WP_146784110.1">
    <property type="nucleotide sequence ID" value="NZ_BAABIO010000002.1"/>
</dbReference>
<evidence type="ECO:0000256" key="2">
    <source>
        <dbReference type="ARBA" id="ARBA00004785"/>
    </source>
</evidence>
<evidence type="ECO:0000256" key="16">
    <source>
        <dbReference type="PIRSR" id="PIRSR000167-1"/>
    </source>
</evidence>
<comment type="cofactor">
    <cofactor evidence="15 17">
        <name>[4Fe-4S] cluster</name>
        <dbReference type="ChEBI" id="CHEBI:49883"/>
    </cofactor>
    <text evidence="15 17">Binds 1 [4Fe-4S] cluster. The cluster is coordinated with 3 cysteines and an exchangeable S-adenosyl-L-methionine.</text>
</comment>